<evidence type="ECO:0000256" key="4">
    <source>
        <dbReference type="ARBA" id="ARBA00022737"/>
    </source>
</evidence>
<keyword evidence="5" id="KW-0843">Virulence</keyword>
<organism evidence="8 9">
    <name type="scientific">Pedobacter suwonensis</name>
    <dbReference type="NCBI Taxonomy" id="332999"/>
    <lineage>
        <taxon>Bacteria</taxon>
        <taxon>Pseudomonadati</taxon>
        <taxon>Bacteroidota</taxon>
        <taxon>Sphingobacteriia</taxon>
        <taxon>Sphingobacteriales</taxon>
        <taxon>Sphingobacteriaceae</taxon>
        <taxon>Pedobacter</taxon>
    </lineage>
</organism>
<feature type="region of interest" description="Disordered" evidence="6">
    <location>
        <begin position="67"/>
        <end position="126"/>
    </location>
</feature>
<gene>
    <name evidence="8" type="ORF">SAMN04488511_111114</name>
</gene>
<dbReference type="InterPro" id="IPR056823">
    <property type="entry name" value="TEN-like_YD-shell"/>
</dbReference>
<evidence type="ECO:0000256" key="5">
    <source>
        <dbReference type="ARBA" id="ARBA00023026"/>
    </source>
</evidence>
<evidence type="ECO:0000256" key="1">
    <source>
        <dbReference type="ARBA" id="ARBA00004613"/>
    </source>
</evidence>
<sequence length="2177" mass="238015">MNPFRTLALAIVLFGIQATSAQVKKSSIKKDSTGKSTDITRKAIGTIAPIISEEIKIVKGAVPQFSKDNVRSGASQNKVAYPPVDPTDPGYPPVDPGDPPVDPVDPVDPGPSGSPEAGRTPSSIDVSAGGSSLFNIPFSLPPGIGKNIPGVGLSYNAQSGNGIAGYGWNITGMSSITRLSTTAFHDNRIDGVNLNANDRFALDGQRLLLKSGVYGGDGAEYQTEHYSNIRIFSRGTSSFGPQYFEVWNPNGSKAYYGVDYNSRTPMEYAISYSESPIGARISYSYFQSDNTIYLSQVLYGAMGTASAINAINFQYTYAARSEHSYIGGQASIRDRILSSINITANGSNFRNYTLTHTSITPLNYQQISSFKESDGSGSKSFQPIYFSYGSTGDIITHSTISNLSLSGIASNNSEMVTADFTGNGSMDFLLYPKYNKTKFWAFYDMEPGSPYYQMGYEVNTGQFRELFPATWLTWNNKILSGQGMIMVKDHSYNQFKFDVMSSGTVSPVYAQYDRIWNTVPMGPTYYSQCDYQDHSSPLSWSFVSGDFNGDGLTDVIAINDCSALTSENPQASDDPMYNPGNCDYGYSDIGSRAYLINLDRRITSDFVTDLGALSQSYSYTHKLFTADVNGDGRTDIIQVTYGRMLVYTMNSSNTLELLWQTPDTRIVLDKPILQGDFNGDGKMDIMFATGFNSYFATFLSTGKSYTKFEQYQPFSYVQDTWDGRPGVERLQQHYLIANDINGDGKADIISAQTTTTNGSSYGTIDVTLHHSSGMSGYSGPMFSSGTPSSRYTNLRHNPLPIFLNPTMPNLNLEFGFMSNNSISLFNFSKDQRKEAQLASVYQDGIYHTIEYKTLRNNNYQNDITFYQSGYQQSYPYVDLQDIPGLSVVSKLSRSYNGQVVSQIFGYGKAVSHLGGLGFQGFGEFIRSTWHTGGSDNNRIFNITISDPQLRGAIVRNFNTKSTYINPAVKDLALTPAATSDGASLNDYISRTDQAYNTQLLSNKVFVNVPNATVTKDMLSGTFTTEAIAYDGYYNATQNASNFNGTASKTIDITYDNNTTGYYIGRPLTSKTTLSNGSDSYSTEEEYAYSGFLPTQIKKKGNNTGWTIENINYDTFGNITGKTVTEPNGAQRSISMTYDASGRFMLGITDVDAMTVTSTYDAGTGNVLTKTNSYGQTTTNSYDTWGRLILTTDYLGKSSARSYQPASSGGVSITDSNDEGKSIVTNFNAFGQKIGGYVKTILGSNLSTETEYDIYGRVSRQSEPAVAGSASQWNETVYDEYGRVKQTTSFTGKVTNITYSGLSTTVNDGTKSVTTNKNAIGDVVSLQDPGGTINYSYFANGNLRTADYGGIIQTVEQDGWGRKTKLTDPSAGIYEYQYDGWGQLTKEITPKGITETTYDGAGKVTRKKLTGDDTNMQQDYNYDSTTKLLTGMTLTNADGNNATYTYNYDANKRISSTIEDNLHARFVKGYTYDSFGRISTELYEAKNKANNTTASKTIELQYQNGELLQTILQGTGQVLWKVDLLDSRGNLTQAMQGTALKNTLQYDSYGLPQQRLLQNISATPVTLMNLGYSFDAQRGLLSSRSNSAFNWSESFSYDSQNRLTGFNDNAGNNSQAYDNRGRITDNSQLGTYAYDGNTYRQSELALNAGANPYYQNDHSLQQVSYNAFKSPVEITEQGKERISFQYNASLSRAHMYYGDEQADKMLRRFRRHYSEDGGMEITNDLQTGKTSFVFYLGGDAYGAHAIWKEQYSGGSIQAGNLYYLHRDHIGSIVMITDDQGGVVEKRQFDAWGNIVKLQDGFGNDLTAFVVTDRGFTGHEHLLGVGLIHMNGRLYDPKLHRFLSPDNFVQDLYNTQNYNRYGYGMNNPLIYTDPNGEFLFAFLIPIVGKLAAAIIGGAIIGAAVGATTYTIVGLATGNFSWGGLGKSALIGAVSGAISGGLSGIGGLSSAAGNANSFWQTSTWGLLRNSTSQFATDVIFGNKITWGGVAGAAAGGLLSARLPGWKGVNGNWLGNAAGELAVNTSRGAASGFVSGAISAAIDGKNIKDGALLGLRNGALGGAAQSVAMIGVFGPTYKPKVEGLKIPDGVVFRQGGLYQQIVPERDVTWGNNIVTNDYTDLTAYRHELVHFSQYLKQGWAIFQGRGIYEQVINSAFGIEVYDYGKYGFKYQESQAQYYQNH</sequence>
<keyword evidence="4" id="KW-0677">Repeat</keyword>
<keyword evidence="3" id="KW-0732">Signal</keyword>
<protein>
    <submittedName>
        <fullName evidence="8">RHS repeat-associated core domain-containing protein</fullName>
    </submittedName>
</protein>
<dbReference type="InterPro" id="IPR003284">
    <property type="entry name" value="Sal_SpvB"/>
</dbReference>
<dbReference type="InterPro" id="IPR050708">
    <property type="entry name" value="T6SS_VgrG/RHS"/>
</dbReference>
<name>A0A1I0TLR4_9SPHI</name>
<dbReference type="InterPro" id="IPR006530">
    <property type="entry name" value="YD"/>
</dbReference>
<evidence type="ECO:0000313" key="8">
    <source>
        <dbReference type="EMBL" id="SFA52738.1"/>
    </source>
</evidence>
<dbReference type="NCBIfam" id="TIGR03696">
    <property type="entry name" value="Rhs_assc_core"/>
    <property type="match status" value="1"/>
</dbReference>
<dbReference type="InterPro" id="IPR022385">
    <property type="entry name" value="Rhs_assc_core"/>
</dbReference>
<dbReference type="Proteomes" id="UP000198836">
    <property type="component" value="Unassembled WGS sequence"/>
</dbReference>
<keyword evidence="9" id="KW-1185">Reference proteome</keyword>
<evidence type="ECO:0000256" key="3">
    <source>
        <dbReference type="ARBA" id="ARBA00022729"/>
    </source>
</evidence>
<dbReference type="EMBL" id="FOJM01000011">
    <property type="protein sequence ID" value="SFA52738.1"/>
    <property type="molecule type" value="Genomic_DNA"/>
</dbReference>
<dbReference type="Pfam" id="PF03534">
    <property type="entry name" value="SpvB"/>
    <property type="match status" value="1"/>
</dbReference>
<dbReference type="PANTHER" id="PTHR32305">
    <property type="match status" value="1"/>
</dbReference>
<dbReference type="OrthoDB" id="6225685at2"/>
<dbReference type="Gene3D" id="2.180.10.10">
    <property type="entry name" value="RHS repeat-associated core"/>
    <property type="match status" value="1"/>
</dbReference>
<dbReference type="PANTHER" id="PTHR32305:SF17">
    <property type="entry name" value="TRNA NUCLEASE WAPA"/>
    <property type="match status" value="1"/>
</dbReference>
<dbReference type="RefSeq" id="WP_090984878.1">
    <property type="nucleotide sequence ID" value="NZ_FOJM01000011.1"/>
</dbReference>
<dbReference type="InterPro" id="IPR028994">
    <property type="entry name" value="Integrin_alpha_N"/>
</dbReference>
<accession>A0A1I0TLR4</accession>
<feature type="domain" description="Teneurin-like YD-shell" evidence="7">
    <location>
        <begin position="1243"/>
        <end position="1866"/>
    </location>
</feature>
<dbReference type="GO" id="GO:0005737">
    <property type="term" value="C:cytoplasm"/>
    <property type="evidence" value="ECO:0007669"/>
    <property type="project" value="InterPro"/>
</dbReference>
<proteinExistence type="predicted"/>
<dbReference type="Pfam" id="PF25023">
    <property type="entry name" value="TEN_YD-shell"/>
    <property type="match status" value="1"/>
</dbReference>
<dbReference type="InterPro" id="IPR013517">
    <property type="entry name" value="FG-GAP"/>
</dbReference>
<dbReference type="SUPFAM" id="SSF69318">
    <property type="entry name" value="Integrin alpha N-terminal domain"/>
    <property type="match status" value="1"/>
</dbReference>
<dbReference type="STRING" id="332999.SAMN04488511_111114"/>
<evidence type="ECO:0000256" key="6">
    <source>
        <dbReference type="SAM" id="MobiDB-lite"/>
    </source>
</evidence>
<evidence type="ECO:0000256" key="2">
    <source>
        <dbReference type="ARBA" id="ARBA00022525"/>
    </source>
</evidence>
<evidence type="ECO:0000313" key="9">
    <source>
        <dbReference type="Proteomes" id="UP000198836"/>
    </source>
</evidence>
<keyword evidence="2" id="KW-0964">Secreted</keyword>
<dbReference type="GO" id="GO:0005576">
    <property type="term" value="C:extracellular region"/>
    <property type="evidence" value="ECO:0007669"/>
    <property type="project" value="UniProtKB-SubCell"/>
</dbReference>
<dbReference type="NCBIfam" id="TIGR01643">
    <property type="entry name" value="YD_repeat_2x"/>
    <property type="match status" value="2"/>
</dbReference>
<evidence type="ECO:0000259" key="7">
    <source>
        <dbReference type="Pfam" id="PF25023"/>
    </source>
</evidence>
<reference evidence="9" key="1">
    <citation type="submission" date="2016-10" db="EMBL/GenBank/DDBJ databases">
        <authorList>
            <person name="Varghese N."/>
            <person name="Submissions S."/>
        </authorList>
    </citation>
    <scope>NUCLEOTIDE SEQUENCE [LARGE SCALE GENOMIC DNA]</scope>
    <source>
        <strain evidence="9">DSM 18130</strain>
    </source>
</reference>
<dbReference type="Pfam" id="PF13517">
    <property type="entry name" value="FG-GAP_3"/>
    <property type="match status" value="1"/>
</dbReference>
<comment type="subcellular location">
    <subcellularLocation>
        <location evidence="1">Secreted</location>
    </subcellularLocation>
</comment>
<dbReference type="Gene3D" id="2.40.128.340">
    <property type="match status" value="1"/>
</dbReference>
<feature type="compositionally biased region" description="Pro residues" evidence="6">
    <location>
        <begin position="83"/>
        <end position="109"/>
    </location>
</feature>